<dbReference type="PANTHER" id="PTHR15367:SF2">
    <property type="entry name" value="DNA-DIRECTED RNA POLYMERASE III SUBUNIT"/>
    <property type="match status" value="1"/>
</dbReference>
<comment type="similarity">
    <text evidence="2">Belongs to the eukaryotic RPC7 RNA polymerase subunit family.</text>
</comment>
<protein>
    <submittedName>
        <fullName evidence="4">Uncharacterized protein</fullName>
    </submittedName>
</protein>
<dbReference type="AlphaFoldDB" id="A0A1R3J8R8"/>
<dbReference type="GO" id="GO:0006383">
    <property type="term" value="P:transcription by RNA polymerase III"/>
    <property type="evidence" value="ECO:0007669"/>
    <property type="project" value="InterPro"/>
</dbReference>
<evidence type="ECO:0000256" key="2">
    <source>
        <dbReference type="ARBA" id="ARBA00008352"/>
    </source>
</evidence>
<proteinExistence type="inferred from homology"/>
<keyword evidence="5" id="KW-1185">Reference proteome</keyword>
<keyword evidence="3" id="KW-0539">Nucleus</keyword>
<comment type="caution">
    <text evidence="4">The sequence shown here is derived from an EMBL/GenBank/DDBJ whole genome shotgun (WGS) entry which is preliminary data.</text>
</comment>
<comment type="subcellular location">
    <subcellularLocation>
        <location evidence="1">Nucleus</location>
    </subcellularLocation>
</comment>
<evidence type="ECO:0000313" key="5">
    <source>
        <dbReference type="Proteomes" id="UP000187203"/>
    </source>
</evidence>
<dbReference type="OrthoDB" id="2018787at2759"/>
<organism evidence="4 5">
    <name type="scientific">Corchorus olitorius</name>
    <dbReference type="NCBI Taxonomy" id="93759"/>
    <lineage>
        <taxon>Eukaryota</taxon>
        <taxon>Viridiplantae</taxon>
        <taxon>Streptophyta</taxon>
        <taxon>Embryophyta</taxon>
        <taxon>Tracheophyta</taxon>
        <taxon>Spermatophyta</taxon>
        <taxon>Magnoliopsida</taxon>
        <taxon>eudicotyledons</taxon>
        <taxon>Gunneridae</taxon>
        <taxon>Pentapetalae</taxon>
        <taxon>rosids</taxon>
        <taxon>malvids</taxon>
        <taxon>Malvales</taxon>
        <taxon>Malvaceae</taxon>
        <taxon>Grewioideae</taxon>
        <taxon>Apeibeae</taxon>
        <taxon>Corchorus</taxon>
    </lineage>
</organism>
<evidence type="ECO:0000256" key="3">
    <source>
        <dbReference type="ARBA" id="ARBA00023242"/>
    </source>
</evidence>
<dbReference type="EMBL" id="AWUE01016470">
    <property type="protein sequence ID" value="OMO91235.1"/>
    <property type="molecule type" value="Genomic_DNA"/>
</dbReference>
<sequence length="120" mass="13568">MAFRGRGRGRGSGGYGRGGFYGKPEPFELFPDIQVPDVKGVLEDKAEEKSKSMDIERYSDWGNHKSSSKRDSLDQILQLHSNNFPKELIGDPRKVQRRAKKMRWNLDSGDKLSAYHAAIA</sequence>
<dbReference type="PANTHER" id="PTHR15367">
    <property type="entry name" value="DNA-DIRECTED RNA POLYMERASE III"/>
    <property type="match status" value="1"/>
</dbReference>
<dbReference type="Proteomes" id="UP000187203">
    <property type="component" value="Unassembled WGS sequence"/>
</dbReference>
<gene>
    <name evidence="4" type="ORF">COLO4_18518</name>
</gene>
<dbReference type="InterPro" id="IPR024661">
    <property type="entry name" value="RNA_pol_III_Rpc31"/>
</dbReference>
<evidence type="ECO:0000313" key="4">
    <source>
        <dbReference type="EMBL" id="OMO91235.1"/>
    </source>
</evidence>
<reference evidence="5" key="1">
    <citation type="submission" date="2013-09" db="EMBL/GenBank/DDBJ databases">
        <title>Corchorus olitorius genome sequencing.</title>
        <authorList>
            <person name="Alam M."/>
            <person name="Haque M.S."/>
            <person name="Islam M.S."/>
            <person name="Emdad E.M."/>
            <person name="Islam M.M."/>
            <person name="Ahmed B."/>
            <person name="Halim A."/>
            <person name="Hossen Q.M.M."/>
            <person name="Hossain M.Z."/>
            <person name="Ahmed R."/>
            <person name="Khan M.M."/>
            <person name="Islam R."/>
            <person name="Rashid M.M."/>
            <person name="Khan S.A."/>
            <person name="Rahman M.S."/>
            <person name="Alam M."/>
            <person name="Yahiya A.S."/>
            <person name="Khan M.S."/>
            <person name="Azam M.S."/>
            <person name="Haque T."/>
            <person name="Lashkar M.Z.H."/>
            <person name="Akhand A.I."/>
            <person name="Morshed G."/>
            <person name="Roy S."/>
            <person name="Uddin K.S."/>
            <person name="Rabeya T."/>
            <person name="Hossain A.S."/>
            <person name="Chowdhury A."/>
            <person name="Snigdha A.R."/>
            <person name="Mortoza M.S."/>
            <person name="Matin S.A."/>
            <person name="Hoque S.M.E."/>
            <person name="Islam M.K."/>
            <person name="Roy D.K."/>
            <person name="Haider R."/>
            <person name="Moosa M.M."/>
            <person name="Elias S.M."/>
            <person name="Hasan A.M."/>
            <person name="Jahan S."/>
            <person name="Shafiuddin M."/>
            <person name="Mahmood N."/>
            <person name="Shommy N.S."/>
        </authorList>
    </citation>
    <scope>NUCLEOTIDE SEQUENCE [LARGE SCALE GENOMIC DNA]</scope>
    <source>
        <strain evidence="5">cv. O-4</strain>
    </source>
</reference>
<dbReference type="GO" id="GO:0005666">
    <property type="term" value="C:RNA polymerase III complex"/>
    <property type="evidence" value="ECO:0007669"/>
    <property type="project" value="TreeGrafter"/>
</dbReference>
<name>A0A1R3J8R8_9ROSI</name>
<evidence type="ECO:0000256" key="1">
    <source>
        <dbReference type="ARBA" id="ARBA00004123"/>
    </source>
</evidence>
<accession>A0A1R3J8R8</accession>